<dbReference type="RefSeq" id="WP_146923264.1">
    <property type="nucleotide sequence ID" value="NZ_CP042430.1"/>
</dbReference>
<dbReference type="KEGG" id="bsol:FSW04_25090"/>
<dbReference type="PANTHER" id="PTHR30137:SF8">
    <property type="entry name" value="BLR5498 PROTEIN"/>
    <property type="match status" value="1"/>
</dbReference>
<dbReference type="Pfam" id="PF00296">
    <property type="entry name" value="Bac_luciferase"/>
    <property type="match status" value="1"/>
</dbReference>
<dbReference type="GO" id="GO:0005829">
    <property type="term" value="C:cytosol"/>
    <property type="evidence" value="ECO:0007669"/>
    <property type="project" value="TreeGrafter"/>
</dbReference>
<keyword evidence="1" id="KW-0560">Oxidoreductase</keyword>
<sequence>MRIGYLIDLHKGGYEQPMPTPQDAHDTMEAMIEEGIVAERAGFHSLQVPDRHGRTECYFPGPEQILTILARETDRVAIGTFTHIHTLLHPMKAAEQYAVIDNLSQGRLYTTLSRGFHPGYWQQFGVPQDHMLGRFQEAIKIWQLAFAGERFDFDGKYWQVQQGLLAPQPHQEGGWPIWGGGNAVPAAIRRSADYGECWTCDPFPLMKEVWEQQVGTYRERAEELGKTPYIVLMRDGWVADTFEDAAAQFGTHFVEEMRFYFRQGIFTHHPDFQSESDITPEAAAPHTIMGSPQQCIEQLERYHEEFGVDYFTLRFRMPTGPSMEAAREQIQRFGEEVVQPIHRKYPAPDHPSIPAACRW</sequence>
<protein>
    <submittedName>
        <fullName evidence="4">LLM class flavin-dependent oxidoreductase</fullName>
    </submittedName>
</protein>
<evidence type="ECO:0000256" key="2">
    <source>
        <dbReference type="ARBA" id="ARBA00023033"/>
    </source>
</evidence>
<evidence type="ECO:0000256" key="1">
    <source>
        <dbReference type="ARBA" id="ARBA00023002"/>
    </source>
</evidence>
<dbReference type="EMBL" id="CP042430">
    <property type="protein sequence ID" value="QEC50535.1"/>
    <property type="molecule type" value="Genomic_DNA"/>
</dbReference>
<dbReference type="InterPro" id="IPR036661">
    <property type="entry name" value="Luciferase-like_sf"/>
</dbReference>
<dbReference type="SUPFAM" id="SSF51679">
    <property type="entry name" value="Bacterial luciferase-like"/>
    <property type="match status" value="1"/>
</dbReference>
<accession>A0A5B8UBV3</accession>
<evidence type="ECO:0000313" key="4">
    <source>
        <dbReference type="EMBL" id="QEC50535.1"/>
    </source>
</evidence>
<dbReference type="PANTHER" id="PTHR30137">
    <property type="entry name" value="LUCIFERASE-LIKE MONOOXYGENASE"/>
    <property type="match status" value="1"/>
</dbReference>
<reference evidence="4 5" key="1">
    <citation type="journal article" date="2018" name="J. Microbiol.">
        <title>Baekduia soli gen. nov., sp. nov., a novel bacterium isolated from the soil of Baekdu Mountain and proposal of a novel family name, Baekduiaceae fam. nov.</title>
        <authorList>
            <person name="An D.S."/>
            <person name="Siddiqi M.Z."/>
            <person name="Kim K.H."/>
            <person name="Yu H.S."/>
            <person name="Im W.T."/>
        </authorList>
    </citation>
    <scope>NUCLEOTIDE SEQUENCE [LARGE SCALE GENOMIC DNA]</scope>
    <source>
        <strain evidence="4 5">BR7-21</strain>
    </source>
</reference>
<dbReference type="AlphaFoldDB" id="A0A5B8UBV3"/>
<name>A0A5B8UBV3_9ACTN</name>
<keyword evidence="5" id="KW-1185">Reference proteome</keyword>
<dbReference type="Gene3D" id="3.20.20.30">
    <property type="entry name" value="Luciferase-like domain"/>
    <property type="match status" value="1"/>
</dbReference>
<gene>
    <name evidence="4" type="ORF">FSW04_25090</name>
</gene>
<dbReference type="OrthoDB" id="7903015at2"/>
<keyword evidence="2" id="KW-0503">Monooxygenase</keyword>
<organism evidence="4 5">
    <name type="scientific">Baekduia soli</name>
    <dbReference type="NCBI Taxonomy" id="496014"/>
    <lineage>
        <taxon>Bacteria</taxon>
        <taxon>Bacillati</taxon>
        <taxon>Actinomycetota</taxon>
        <taxon>Thermoleophilia</taxon>
        <taxon>Solirubrobacterales</taxon>
        <taxon>Baekduiaceae</taxon>
        <taxon>Baekduia</taxon>
    </lineage>
</organism>
<dbReference type="InterPro" id="IPR011251">
    <property type="entry name" value="Luciferase-like_dom"/>
</dbReference>
<dbReference type="GO" id="GO:0016705">
    <property type="term" value="F:oxidoreductase activity, acting on paired donors, with incorporation or reduction of molecular oxygen"/>
    <property type="evidence" value="ECO:0007669"/>
    <property type="project" value="InterPro"/>
</dbReference>
<dbReference type="InterPro" id="IPR050766">
    <property type="entry name" value="Bact_Lucif_Oxidored"/>
</dbReference>
<dbReference type="GO" id="GO:0004497">
    <property type="term" value="F:monooxygenase activity"/>
    <property type="evidence" value="ECO:0007669"/>
    <property type="project" value="UniProtKB-KW"/>
</dbReference>
<dbReference type="Proteomes" id="UP000321805">
    <property type="component" value="Chromosome"/>
</dbReference>
<evidence type="ECO:0000313" key="5">
    <source>
        <dbReference type="Proteomes" id="UP000321805"/>
    </source>
</evidence>
<feature type="domain" description="Luciferase-like" evidence="3">
    <location>
        <begin position="2"/>
        <end position="304"/>
    </location>
</feature>
<evidence type="ECO:0000259" key="3">
    <source>
        <dbReference type="Pfam" id="PF00296"/>
    </source>
</evidence>
<proteinExistence type="predicted"/>